<dbReference type="GO" id="GO:0006952">
    <property type="term" value="P:defense response"/>
    <property type="evidence" value="ECO:0007669"/>
    <property type="project" value="UniProtKB-KW"/>
</dbReference>
<dbReference type="Pfam" id="PF00931">
    <property type="entry name" value="NB-ARC"/>
    <property type="match status" value="1"/>
</dbReference>
<dbReference type="InterPro" id="IPR057135">
    <property type="entry name" value="At4g27190-like_LRR"/>
</dbReference>
<dbReference type="EMBL" id="LR862152">
    <property type="protein sequence ID" value="CAD1834888.1"/>
    <property type="molecule type" value="Genomic_DNA"/>
</dbReference>
<dbReference type="Gene3D" id="1.10.8.430">
    <property type="entry name" value="Helical domain of apoptotic protease-activating factors"/>
    <property type="match status" value="1"/>
</dbReference>
<dbReference type="InterPro" id="IPR027417">
    <property type="entry name" value="P-loop_NTPase"/>
</dbReference>
<dbReference type="SUPFAM" id="SSF52058">
    <property type="entry name" value="L domain-like"/>
    <property type="match status" value="1"/>
</dbReference>
<dbReference type="PRINTS" id="PR00364">
    <property type="entry name" value="DISEASERSIST"/>
</dbReference>
<dbReference type="Gene3D" id="3.40.50.300">
    <property type="entry name" value="P-loop containing nucleotide triphosphate hydrolases"/>
    <property type="match status" value="1"/>
</dbReference>
<sequence length="894" mass="101544">MGSEACASLVGSVLPDCLRLASKHAEYASSAKENVDKASDGLAYLKAKRATFENEIKSKAKENKIPSPMAQHWLKEVDTVDAKVGEIKKRYVQRGCRATEDCPLNLCLIYSVSKEAARLREKIEELKAEKSDQFFEDAPQSPAKERPIWPPLRAMRSLQRHLDEVRSHLDSDIVGIVGIWGLEGVGKTTLLTLINNSMLGAGNSGFEHVVWAQASRDRTMESLQNAIISELRLPDQTDDKSSRDARIFKYLNGKNFLLLVDDMFEQINLTALGVPIPGRFASGRKHKVVFTTRSRSVCSGMMANRTIKLDLLGTDEAHRLFREVVTDETIDSEPQIPSLANQVVDLCGGLPSALVVIGQALSDKRTHRQWEHAIQSINDHQFDDGLSRMKESVFETLKLSYDSLKSDKLRRCFLCCCLWPRGHRIPLDDLIECWVGLGLIREFDWIHDAYNEGYSIVGDLEGEGLLASDLASYARLHGVLWFFARWIASDRERNTTEWALCNNVDQWTSARRESPMNREAVLVKRIPENSNLAMKLNTDHIVPSKFVEQIVGLKYLDLSFTKVEHIPEDIEFLLELEYLNLSHTRICLLPTHLRRLKKLKYLLLRCIEKLQEESMHAISQLAQLQVLDVSPYVEIAGDALREIGKHVRALSMAANDGTVLDVMYGSISVQLWSIRINETGGRDTLFLDRLSKRQQHFLRKLEFHSCIGLRYLVVLSGGNDFSKLEELCIRHLESLTEITWEGVSPPLYFPVLQTLVVEGCRQLKNITWIRNLPCLRKLRVADCGGMEEVICDADGKIVSITESALRRLEELILKNLPRLRSVYNQPLTLKFLESVEVVGCPMLRRLPLSSQTAEKNKFEKIEGERAWLEGLVWENDDTKSKFARYYRELKASTA</sequence>
<keyword evidence="4" id="KW-0175">Coiled coil</keyword>
<dbReference type="Pfam" id="PF23247">
    <property type="entry name" value="LRR_RPS2"/>
    <property type="match status" value="1"/>
</dbReference>
<evidence type="ECO:0000256" key="1">
    <source>
        <dbReference type="ARBA" id="ARBA00008894"/>
    </source>
</evidence>
<dbReference type="AlphaFoldDB" id="A0A6V7PW41"/>
<dbReference type="GO" id="GO:0005524">
    <property type="term" value="F:ATP binding"/>
    <property type="evidence" value="ECO:0007669"/>
    <property type="project" value="UniProtKB-KW"/>
</dbReference>
<evidence type="ECO:0000256" key="4">
    <source>
        <dbReference type="SAM" id="Coils"/>
    </source>
</evidence>
<evidence type="ECO:0000256" key="2">
    <source>
        <dbReference type="ARBA" id="ARBA00022821"/>
    </source>
</evidence>
<dbReference type="InterPro" id="IPR042197">
    <property type="entry name" value="Apaf_helical"/>
</dbReference>
<feature type="domain" description="Disease resistance protein At4g27190-like leucine-rich repeats" evidence="6">
    <location>
        <begin position="739"/>
        <end position="849"/>
    </location>
</feature>
<proteinExistence type="inferred from homology"/>
<dbReference type="FunFam" id="3.40.50.300:FF:001091">
    <property type="entry name" value="Probable disease resistance protein At1g61300"/>
    <property type="match status" value="1"/>
</dbReference>
<protein>
    <submittedName>
        <fullName evidence="7">Uncharacterized protein</fullName>
    </submittedName>
</protein>
<organism evidence="7">
    <name type="scientific">Ananas comosus var. bracteatus</name>
    <name type="common">red pineapple</name>
    <dbReference type="NCBI Taxonomy" id="296719"/>
    <lineage>
        <taxon>Eukaryota</taxon>
        <taxon>Viridiplantae</taxon>
        <taxon>Streptophyta</taxon>
        <taxon>Embryophyta</taxon>
        <taxon>Tracheophyta</taxon>
        <taxon>Spermatophyta</taxon>
        <taxon>Magnoliopsida</taxon>
        <taxon>Liliopsida</taxon>
        <taxon>Poales</taxon>
        <taxon>Bromeliaceae</taxon>
        <taxon>Bromelioideae</taxon>
        <taxon>Ananas</taxon>
    </lineage>
</organism>
<evidence type="ECO:0000313" key="7">
    <source>
        <dbReference type="EMBL" id="CAD1834888.1"/>
    </source>
</evidence>
<feature type="domain" description="NB-ARC" evidence="5">
    <location>
        <begin position="159"/>
        <end position="329"/>
    </location>
</feature>
<evidence type="ECO:0000259" key="6">
    <source>
        <dbReference type="Pfam" id="PF23247"/>
    </source>
</evidence>
<dbReference type="SUPFAM" id="SSF52540">
    <property type="entry name" value="P-loop containing nucleoside triphosphate hydrolases"/>
    <property type="match status" value="1"/>
</dbReference>
<gene>
    <name evidence="7" type="ORF">CB5_LOCUS18099</name>
</gene>
<keyword evidence="3" id="KW-0067">ATP-binding</keyword>
<feature type="coiled-coil region" evidence="4">
    <location>
        <begin position="109"/>
        <end position="136"/>
    </location>
</feature>
<dbReference type="Gene3D" id="3.80.10.10">
    <property type="entry name" value="Ribonuclease Inhibitor"/>
    <property type="match status" value="2"/>
</dbReference>
<dbReference type="FunFam" id="1.10.8.430:FF:000003">
    <property type="entry name" value="Probable disease resistance protein At5g66910"/>
    <property type="match status" value="1"/>
</dbReference>
<dbReference type="GO" id="GO:0043531">
    <property type="term" value="F:ADP binding"/>
    <property type="evidence" value="ECO:0007669"/>
    <property type="project" value="InterPro"/>
</dbReference>
<dbReference type="InterPro" id="IPR032675">
    <property type="entry name" value="LRR_dom_sf"/>
</dbReference>
<comment type="similarity">
    <text evidence="1">Belongs to the disease resistance NB-LRR family.</text>
</comment>
<name>A0A6V7PW41_ANACO</name>
<evidence type="ECO:0000256" key="3">
    <source>
        <dbReference type="ARBA" id="ARBA00022840"/>
    </source>
</evidence>
<evidence type="ECO:0000259" key="5">
    <source>
        <dbReference type="Pfam" id="PF00931"/>
    </source>
</evidence>
<dbReference type="InterPro" id="IPR050905">
    <property type="entry name" value="Plant_NBS-LRR"/>
</dbReference>
<dbReference type="PANTHER" id="PTHR33463">
    <property type="entry name" value="NB-ARC DOMAIN-CONTAINING PROTEIN-RELATED"/>
    <property type="match status" value="1"/>
</dbReference>
<accession>A0A6V7PW41</accession>
<keyword evidence="3" id="KW-0547">Nucleotide-binding</keyword>
<dbReference type="PANTHER" id="PTHR33463:SF204">
    <property type="entry name" value="NB-ARC DOMAIN-CONTAINING PROTEIN"/>
    <property type="match status" value="1"/>
</dbReference>
<keyword evidence="2" id="KW-0611">Plant defense</keyword>
<reference evidence="7" key="1">
    <citation type="submission" date="2020-07" db="EMBL/GenBank/DDBJ databases">
        <authorList>
            <person name="Lin J."/>
        </authorList>
    </citation>
    <scope>NUCLEOTIDE SEQUENCE</scope>
</reference>
<dbReference type="InterPro" id="IPR002182">
    <property type="entry name" value="NB-ARC"/>
</dbReference>